<keyword evidence="1" id="KW-0472">Membrane</keyword>
<keyword evidence="3" id="KW-1185">Reference proteome</keyword>
<keyword evidence="1" id="KW-1133">Transmembrane helix</keyword>
<feature type="transmembrane region" description="Helical" evidence="1">
    <location>
        <begin position="70"/>
        <end position="89"/>
    </location>
</feature>
<organism evidence="2 3">
    <name type="scientific">Brachionus plicatilis</name>
    <name type="common">Marine rotifer</name>
    <name type="synonym">Brachionus muelleri</name>
    <dbReference type="NCBI Taxonomy" id="10195"/>
    <lineage>
        <taxon>Eukaryota</taxon>
        <taxon>Metazoa</taxon>
        <taxon>Spiralia</taxon>
        <taxon>Gnathifera</taxon>
        <taxon>Rotifera</taxon>
        <taxon>Eurotatoria</taxon>
        <taxon>Monogononta</taxon>
        <taxon>Pseudotrocha</taxon>
        <taxon>Ploima</taxon>
        <taxon>Brachionidae</taxon>
        <taxon>Brachionus</taxon>
    </lineage>
</organism>
<protein>
    <submittedName>
        <fullName evidence="2">Uncharacterized protein</fullName>
    </submittedName>
</protein>
<dbReference type="Proteomes" id="UP000276133">
    <property type="component" value="Unassembled WGS sequence"/>
</dbReference>
<comment type="caution">
    <text evidence="2">The sequence shown here is derived from an EMBL/GenBank/DDBJ whole genome shotgun (WGS) entry which is preliminary data.</text>
</comment>
<dbReference type="EMBL" id="REGN01003408">
    <property type="protein sequence ID" value="RNA22737.1"/>
    <property type="molecule type" value="Genomic_DNA"/>
</dbReference>
<name>A0A3M7RH18_BRAPC</name>
<evidence type="ECO:0000313" key="3">
    <source>
        <dbReference type="Proteomes" id="UP000276133"/>
    </source>
</evidence>
<evidence type="ECO:0000256" key="1">
    <source>
        <dbReference type="SAM" id="Phobius"/>
    </source>
</evidence>
<gene>
    <name evidence="2" type="ORF">BpHYR1_040573</name>
</gene>
<evidence type="ECO:0000313" key="2">
    <source>
        <dbReference type="EMBL" id="RNA22737.1"/>
    </source>
</evidence>
<accession>A0A3M7RH18</accession>
<proteinExistence type="predicted"/>
<reference evidence="2 3" key="1">
    <citation type="journal article" date="2018" name="Sci. Rep.">
        <title>Genomic signatures of local adaptation to the degree of environmental predictability in rotifers.</title>
        <authorList>
            <person name="Franch-Gras L."/>
            <person name="Hahn C."/>
            <person name="Garcia-Roger E.M."/>
            <person name="Carmona M.J."/>
            <person name="Serra M."/>
            <person name="Gomez A."/>
        </authorList>
    </citation>
    <scope>NUCLEOTIDE SEQUENCE [LARGE SCALE GENOMIC DNA]</scope>
    <source>
        <strain evidence="2">HYR1</strain>
    </source>
</reference>
<dbReference type="AlphaFoldDB" id="A0A3M7RH18"/>
<sequence length="96" mass="11054">MNREPCWSMENSTKWLMMSRSCKCGCRFVRKSSSSRLRFEPSCCGCCCCWLCWLCWCLEASCRRALRPLGALGVFIVLLGVKVAVELLLEFELSRE</sequence>
<keyword evidence="1" id="KW-0812">Transmembrane</keyword>